<comment type="caution">
    <text evidence="3">The sequence shown here is derived from an EMBL/GenBank/DDBJ whole genome shotgun (WGS) entry which is preliminary data.</text>
</comment>
<evidence type="ECO:0000313" key="3">
    <source>
        <dbReference type="EMBL" id="KRO62400.1"/>
    </source>
</evidence>
<dbReference type="InterPro" id="IPR024654">
    <property type="entry name" value="Calcineurin-like_PHP_lpxH"/>
</dbReference>
<name>A0A0R2RNI5_9BACT</name>
<dbReference type="GO" id="GO:0005737">
    <property type="term" value="C:cytoplasm"/>
    <property type="evidence" value="ECO:0007669"/>
    <property type="project" value="TreeGrafter"/>
</dbReference>
<dbReference type="AlphaFoldDB" id="A0A0R2RNI5"/>
<dbReference type="PIRSF" id="PIRSF000883">
    <property type="entry name" value="Pesterase_MJ0912"/>
    <property type="match status" value="1"/>
</dbReference>
<dbReference type="GO" id="GO:0016791">
    <property type="term" value="F:phosphatase activity"/>
    <property type="evidence" value="ECO:0007669"/>
    <property type="project" value="TreeGrafter"/>
</dbReference>
<dbReference type="EMBL" id="LIBO01000083">
    <property type="protein sequence ID" value="KRO62400.1"/>
    <property type="molecule type" value="Genomic_DNA"/>
</dbReference>
<proteinExistence type="inferred from homology"/>
<dbReference type="Gene3D" id="3.60.21.10">
    <property type="match status" value="1"/>
</dbReference>
<organism evidence="3 4">
    <name type="scientific">Verrucomicrobia subdivision 6 bacterium BACL9 MAG-120507-bin52</name>
    <dbReference type="NCBI Taxonomy" id="1655590"/>
    <lineage>
        <taxon>Bacteria</taxon>
        <taxon>Pseudomonadati</taxon>
        <taxon>Verrucomicrobiota</taxon>
        <taxon>Verrucomicrobiia</taxon>
        <taxon>Verrucomicrobiales</taxon>
        <taxon>Verrucomicrobia subdivision 6</taxon>
    </lineage>
</organism>
<evidence type="ECO:0000256" key="1">
    <source>
        <dbReference type="ARBA" id="ARBA00008950"/>
    </source>
</evidence>
<protein>
    <recommendedName>
        <fullName evidence="2">Calcineurin-like phosphoesterase domain-containing protein</fullName>
    </recommendedName>
</protein>
<dbReference type="Pfam" id="PF12850">
    <property type="entry name" value="Metallophos_2"/>
    <property type="match status" value="1"/>
</dbReference>
<sequence length="245" mass="27562">MKYGIFGDVHGNLEALEAVLADMEDQQVTHPLCIGDLVGYNANPSECLEIVRALGCPVVRGNHDELVTHRKNPEAFSKDAQAALSFSRSHLNPAQLNYLRRLPLTHGEEALTLVHATLDGPENWAYISTQLEAQTSFFYQKTHLCFIGHTHRPGAFLKEKEVRPIEFRKVDVHPERMKVARKFLFNVGSVGQPRDGDWRASYVVYEPKEQIVDLRRVGYEVEKAASKIVKAGLPDSLSARLFQGE</sequence>
<accession>A0A0R2RNI5</accession>
<dbReference type="PANTHER" id="PTHR42850:SF2">
    <property type="entry name" value="BLL5683 PROTEIN"/>
    <property type="match status" value="1"/>
</dbReference>
<evidence type="ECO:0000259" key="2">
    <source>
        <dbReference type="Pfam" id="PF12850"/>
    </source>
</evidence>
<comment type="similarity">
    <text evidence="1">Belongs to the metallophosphoesterase superfamily. YfcE family.</text>
</comment>
<reference evidence="3 4" key="1">
    <citation type="submission" date="2015-10" db="EMBL/GenBank/DDBJ databases">
        <title>Metagenome-Assembled Genomes uncover a global brackish microbiome.</title>
        <authorList>
            <person name="Hugerth L.W."/>
            <person name="Larsson J."/>
            <person name="Alneberg J."/>
            <person name="Lindh M.V."/>
            <person name="Legrand C."/>
            <person name="Pinhassi J."/>
            <person name="Andersson A.F."/>
        </authorList>
    </citation>
    <scope>NUCLEOTIDE SEQUENCE [LARGE SCALE GENOMIC DNA]</scope>
    <source>
        <strain evidence="3">BACL18 MAG-120507-bin52</strain>
    </source>
</reference>
<dbReference type="InterPro" id="IPR029052">
    <property type="entry name" value="Metallo-depent_PP-like"/>
</dbReference>
<dbReference type="CDD" id="cd00838">
    <property type="entry name" value="MPP_superfamily"/>
    <property type="match status" value="1"/>
</dbReference>
<evidence type="ECO:0000313" key="4">
    <source>
        <dbReference type="Proteomes" id="UP000051269"/>
    </source>
</evidence>
<dbReference type="Proteomes" id="UP000051269">
    <property type="component" value="Unassembled WGS sequence"/>
</dbReference>
<dbReference type="PANTHER" id="PTHR42850">
    <property type="entry name" value="METALLOPHOSPHOESTERASE"/>
    <property type="match status" value="1"/>
</dbReference>
<feature type="domain" description="Calcineurin-like phosphoesterase" evidence="2">
    <location>
        <begin position="1"/>
        <end position="208"/>
    </location>
</feature>
<dbReference type="SUPFAM" id="SSF56300">
    <property type="entry name" value="Metallo-dependent phosphatases"/>
    <property type="match status" value="1"/>
</dbReference>
<dbReference type="InterPro" id="IPR011152">
    <property type="entry name" value="Pesterase_MJ0912"/>
</dbReference>
<gene>
    <name evidence="3" type="ORF">ABR82_00025</name>
</gene>
<dbReference type="InterPro" id="IPR050126">
    <property type="entry name" value="Ap4A_hydrolase"/>
</dbReference>